<dbReference type="AlphaFoldDB" id="A0A0K8S484"/>
<reference evidence="1" key="1">
    <citation type="submission" date="2014-09" db="EMBL/GenBank/DDBJ databases">
        <authorList>
            <person name="Magalhaes I.L.F."/>
            <person name="Oliveira U."/>
            <person name="Santos F.R."/>
            <person name="Vidigal T.H.D.A."/>
            <person name="Brescovit A.D."/>
            <person name="Santos A.J."/>
        </authorList>
    </citation>
    <scope>NUCLEOTIDE SEQUENCE</scope>
</reference>
<proteinExistence type="predicted"/>
<protein>
    <submittedName>
        <fullName evidence="1">Uncharacterized protein</fullName>
    </submittedName>
</protein>
<accession>A0A0K8S484</accession>
<dbReference type="EMBL" id="GBRD01017789">
    <property type="protein sequence ID" value="JAG48038.1"/>
    <property type="molecule type" value="Transcribed_RNA"/>
</dbReference>
<organism evidence="1">
    <name type="scientific">Lygus hesperus</name>
    <name type="common">Western plant bug</name>
    <dbReference type="NCBI Taxonomy" id="30085"/>
    <lineage>
        <taxon>Eukaryota</taxon>
        <taxon>Metazoa</taxon>
        <taxon>Ecdysozoa</taxon>
        <taxon>Arthropoda</taxon>
        <taxon>Hexapoda</taxon>
        <taxon>Insecta</taxon>
        <taxon>Pterygota</taxon>
        <taxon>Neoptera</taxon>
        <taxon>Paraneoptera</taxon>
        <taxon>Hemiptera</taxon>
        <taxon>Heteroptera</taxon>
        <taxon>Panheteroptera</taxon>
        <taxon>Cimicomorpha</taxon>
        <taxon>Miridae</taxon>
        <taxon>Mirini</taxon>
        <taxon>Lygus</taxon>
    </lineage>
</organism>
<sequence>LSLEFDGFGKRWDIPAHMNFSTVCTHSIHSGSFRFNVCFEFGDVTLGWRQSPGIRFPILNDTFGSHSLVFHADHKKYRKASSRDDTPDMYDLFHGSSHEWCL</sequence>
<feature type="non-terminal residue" evidence="1">
    <location>
        <position position="1"/>
    </location>
</feature>
<name>A0A0K8S484_LYGHE</name>
<evidence type="ECO:0000313" key="1">
    <source>
        <dbReference type="EMBL" id="JAG48038.1"/>
    </source>
</evidence>